<evidence type="ECO:0000313" key="1">
    <source>
        <dbReference type="EMBL" id="GAI03246.1"/>
    </source>
</evidence>
<reference evidence="1" key="1">
    <citation type="journal article" date="2014" name="Front. Microbiol.">
        <title>High frequency of phylogenetically diverse reductive dehalogenase-homologous genes in deep subseafloor sedimentary metagenomes.</title>
        <authorList>
            <person name="Kawai M."/>
            <person name="Futagami T."/>
            <person name="Toyoda A."/>
            <person name="Takaki Y."/>
            <person name="Nishi S."/>
            <person name="Hori S."/>
            <person name="Arai W."/>
            <person name="Tsubouchi T."/>
            <person name="Morono Y."/>
            <person name="Uchiyama I."/>
            <person name="Ito T."/>
            <person name="Fujiyama A."/>
            <person name="Inagaki F."/>
            <person name="Takami H."/>
        </authorList>
    </citation>
    <scope>NUCLEOTIDE SEQUENCE</scope>
    <source>
        <strain evidence="1">Expedition CK06-06</strain>
    </source>
</reference>
<gene>
    <name evidence="1" type="ORF">S06H3_14422</name>
</gene>
<feature type="non-terminal residue" evidence="1">
    <location>
        <position position="1"/>
    </location>
</feature>
<comment type="caution">
    <text evidence="1">The sequence shown here is derived from an EMBL/GenBank/DDBJ whole genome shotgun (WGS) entry which is preliminary data.</text>
</comment>
<accession>X1LBK7</accession>
<dbReference type="AlphaFoldDB" id="X1LBK7"/>
<name>X1LBK7_9ZZZZ</name>
<sequence>DNREMRIKLLYPEWYSLKKLAGWIAEELQRRGYEVIVETNSIDAVKKANEVMLLITGGLQESRFMRLCGQYNKVGHFWVDVLQDRSPVKYKAFQGGMRRYGGKFISTTQIERKRLEAGGVIVDAVIPRCIPDRVFDYQWNGKKKTVMSIGNPDLRKEFSTFKWANVPVELKKATRKGHEYLVKFAENNPDWKVCLVSHKDQLEKIQDIIVLFSFLYCHHQCFSFQFHS</sequence>
<protein>
    <submittedName>
        <fullName evidence="1">Uncharacterized protein</fullName>
    </submittedName>
</protein>
<proteinExistence type="predicted"/>
<organism evidence="1">
    <name type="scientific">marine sediment metagenome</name>
    <dbReference type="NCBI Taxonomy" id="412755"/>
    <lineage>
        <taxon>unclassified sequences</taxon>
        <taxon>metagenomes</taxon>
        <taxon>ecological metagenomes</taxon>
    </lineage>
</organism>
<dbReference type="EMBL" id="BARV01007054">
    <property type="protein sequence ID" value="GAI03246.1"/>
    <property type="molecule type" value="Genomic_DNA"/>
</dbReference>